<evidence type="ECO:0000256" key="1">
    <source>
        <dbReference type="ARBA" id="ARBA00038068"/>
    </source>
</evidence>
<reference evidence="7" key="1">
    <citation type="submission" date="2017-02" db="UniProtKB">
        <authorList>
            <consortium name="WormBaseParasite"/>
        </authorList>
    </citation>
    <scope>IDENTIFICATION</scope>
</reference>
<dbReference type="GO" id="GO:0045905">
    <property type="term" value="P:positive regulation of translational termination"/>
    <property type="evidence" value="ECO:0007669"/>
    <property type="project" value="TreeGrafter"/>
</dbReference>
<feature type="domain" description="JmjC" evidence="4">
    <location>
        <begin position="1"/>
        <end position="101"/>
    </location>
</feature>
<dbReference type="GO" id="GO:0005634">
    <property type="term" value="C:nucleus"/>
    <property type="evidence" value="ECO:0007669"/>
    <property type="project" value="TreeGrafter"/>
</dbReference>
<accession>A0A0R3W9F3</accession>
<keyword evidence="6" id="KW-1185">Reference proteome</keyword>
<dbReference type="Pfam" id="PF02373">
    <property type="entry name" value="JmjC"/>
    <property type="match status" value="1"/>
</dbReference>
<dbReference type="PROSITE" id="PS51184">
    <property type="entry name" value="JMJC"/>
    <property type="match status" value="1"/>
</dbReference>
<dbReference type="PANTHER" id="PTHR12480">
    <property type="entry name" value="ARGININE DEMETHYLASE AND LYSYL-HYDROXYLASE JMJD"/>
    <property type="match status" value="1"/>
</dbReference>
<dbReference type="Gene3D" id="2.60.120.650">
    <property type="entry name" value="Cupin"/>
    <property type="match status" value="1"/>
</dbReference>
<dbReference type="SUPFAM" id="SSF51197">
    <property type="entry name" value="Clavaminate synthase-like"/>
    <property type="match status" value="1"/>
</dbReference>
<dbReference type="GO" id="GO:0005737">
    <property type="term" value="C:cytoplasm"/>
    <property type="evidence" value="ECO:0007669"/>
    <property type="project" value="TreeGrafter"/>
</dbReference>
<dbReference type="Proteomes" id="UP000282613">
    <property type="component" value="Unassembled WGS sequence"/>
</dbReference>
<comment type="similarity">
    <text evidence="1">Belongs to the JMJD6 family.</text>
</comment>
<name>A0A0R3W9F3_TAEAS</name>
<dbReference type="InterPro" id="IPR050910">
    <property type="entry name" value="JMJD6_ArgDemeth/LysHydrox"/>
</dbReference>
<dbReference type="InterPro" id="IPR003347">
    <property type="entry name" value="JmjC_dom"/>
</dbReference>
<evidence type="ECO:0000313" key="6">
    <source>
        <dbReference type="Proteomes" id="UP000282613"/>
    </source>
</evidence>
<evidence type="ECO:0000256" key="2">
    <source>
        <dbReference type="ARBA" id="ARBA00047762"/>
    </source>
</evidence>
<evidence type="ECO:0000313" key="7">
    <source>
        <dbReference type="WBParaSite" id="TASK_0000707501-mRNA-1"/>
    </source>
</evidence>
<dbReference type="AlphaFoldDB" id="A0A0R3W9F3"/>
<comment type="catalytic activity">
    <reaction evidence="2">
        <text>L-lysyl-[protein] + 2-oxoglutarate + O2 = 4-hydroxy-L-lysyl-[protein] + succinate + CO2</text>
        <dbReference type="Rhea" id="RHEA:57156"/>
        <dbReference type="Rhea" id="RHEA-COMP:9752"/>
        <dbReference type="Rhea" id="RHEA-COMP:15084"/>
        <dbReference type="ChEBI" id="CHEBI:15379"/>
        <dbReference type="ChEBI" id="CHEBI:16526"/>
        <dbReference type="ChEBI" id="CHEBI:16810"/>
        <dbReference type="ChEBI" id="CHEBI:29969"/>
        <dbReference type="ChEBI" id="CHEBI:30031"/>
        <dbReference type="ChEBI" id="CHEBI:141495"/>
    </reaction>
</comment>
<dbReference type="EMBL" id="UYRS01018572">
    <property type="protein sequence ID" value="VDK37831.1"/>
    <property type="molecule type" value="Genomic_DNA"/>
</dbReference>
<proteinExistence type="inferred from homology"/>
<organism evidence="7">
    <name type="scientific">Taenia asiatica</name>
    <name type="common">Asian tapeworm</name>
    <dbReference type="NCBI Taxonomy" id="60517"/>
    <lineage>
        <taxon>Eukaryota</taxon>
        <taxon>Metazoa</taxon>
        <taxon>Spiralia</taxon>
        <taxon>Lophotrochozoa</taxon>
        <taxon>Platyhelminthes</taxon>
        <taxon>Cestoda</taxon>
        <taxon>Eucestoda</taxon>
        <taxon>Cyclophyllidea</taxon>
        <taxon>Taeniidae</taxon>
        <taxon>Taenia</taxon>
    </lineage>
</organism>
<dbReference type="GO" id="GO:0016706">
    <property type="term" value="F:2-oxoglutarate-dependent dioxygenase activity"/>
    <property type="evidence" value="ECO:0007669"/>
    <property type="project" value="TreeGrafter"/>
</dbReference>
<dbReference type="OrthoDB" id="10264738at2759"/>
<dbReference type="GO" id="GO:0043565">
    <property type="term" value="F:sequence-specific DNA binding"/>
    <property type="evidence" value="ECO:0007669"/>
    <property type="project" value="TreeGrafter"/>
</dbReference>
<evidence type="ECO:0000256" key="3">
    <source>
        <dbReference type="ARBA" id="ARBA00082904"/>
    </source>
</evidence>
<gene>
    <name evidence="5" type="ORF">TASK_LOCUS7076</name>
</gene>
<reference evidence="5 6" key="2">
    <citation type="submission" date="2018-11" db="EMBL/GenBank/DDBJ databases">
        <authorList>
            <consortium name="Pathogen Informatics"/>
        </authorList>
    </citation>
    <scope>NUCLEOTIDE SEQUENCE [LARGE SCALE GENOMIC DNA]</scope>
</reference>
<dbReference type="PANTHER" id="PTHR12480:SF6">
    <property type="entry name" value="2-OXOGLUTARATE AND IRON-DEPENDENT OXYGENASE JMJD4"/>
    <property type="match status" value="1"/>
</dbReference>
<dbReference type="WBParaSite" id="TASK_0000707501-mRNA-1">
    <property type="protein sequence ID" value="TASK_0000707501-mRNA-1"/>
    <property type="gene ID" value="TASK_0000707501"/>
</dbReference>
<evidence type="ECO:0000259" key="4">
    <source>
        <dbReference type="PROSITE" id="PS51184"/>
    </source>
</evidence>
<evidence type="ECO:0000313" key="5">
    <source>
        <dbReference type="EMBL" id="VDK37831.1"/>
    </source>
</evidence>
<protein>
    <recommendedName>
        <fullName evidence="3">Jumonji domain-containing protein 4</fullName>
    </recommendedName>
</protein>
<sequence length="219" mass="24874">MAWFLRNLFSSLIKWGVEKLLLSHGGHIPPDISNREFADPGTRDSDLPQCHVFDQKPGEIFFAPSGWYHQVLNLADCVSTNNNWLNACNVTLVWRHLQGQMREVKKSCIDVESTPGWDDACQAWEGWNYAEFFILLKYVLISRWLPLTAQEVRQRLPKASAIPEDGRVVLRVLDERVESLLSDMASTEPLLVECLASDILDSCLEHFADVEMATSVNSI</sequence>